<evidence type="ECO:0000313" key="4">
    <source>
        <dbReference type="EMBL" id="KAA0199426.1"/>
    </source>
</evidence>
<evidence type="ECO:0000256" key="1">
    <source>
        <dbReference type="ARBA" id="ARBA00023127"/>
    </source>
</evidence>
<proteinExistence type="inferred from homology"/>
<organism evidence="4 5">
    <name type="scientific">Fasciolopsis buskii</name>
    <dbReference type="NCBI Taxonomy" id="27845"/>
    <lineage>
        <taxon>Eukaryota</taxon>
        <taxon>Metazoa</taxon>
        <taxon>Spiralia</taxon>
        <taxon>Lophotrochozoa</taxon>
        <taxon>Platyhelminthes</taxon>
        <taxon>Trematoda</taxon>
        <taxon>Digenea</taxon>
        <taxon>Plagiorchiida</taxon>
        <taxon>Echinostomata</taxon>
        <taxon>Echinostomatoidea</taxon>
        <taxon>Fasciolidae</taxon>
        <taxon>Fasciolopsis</taxon>
    </lineage>
</organism>
<accession>A0A8E0S314</accession>
<gene>
    <name evidence="4" type="ORF">FBUS_09369</name>
</gene>
<reference evidence="4" key="1">
    <citation type="submission" date="2019-05" db="EMBL/GenBank/DDBJ databases">
        <title>Annotation for the trematode Fasciolopsis buski.</title>
        <authorList>
            <person name="Choi Y.-J."/>
        </authorList>
    </citation>
    <scope>NUCLEOTIDE SEQUENCE</scope>
    <source>
        <strain evidence="4">HT</strain>
        <tissue evidence="4">Whole worm</tissue>
    </source>
</reference>
<dbReference type="SMART" id="SM00385">
    <property type="entry name" value="CYCLIN"/>
    <property type="match status" value="1"/>
</dbReference>
<evidence type="ECO:0000259" key="3">
    <source>
        <dbReference type="SMART" id="SM00385"/>
    </source>
</evidence>
<dbReference type="SUPFAM" id="SSF47954">
    <property type="entry name" value="Cyclin-like"/>
    <property type="match status" value="1"/>
</dbReference>
<feature type="domain" description="Cyclin-like" evidence="3">
    <location>
        <begin position="35"/>
        <end position="129"/>
    </location>
</feature>
<evidence type="ECO:0000313" key="5">
    <source>
        <dbReference type="Proteomes" id="UP000728185"/>
    </source>
</evidence>
<dbReference type="PANTHER" id="PTHR10026">
    <property type="entry name" value="CYCLIN"/>
    <property type="match status" value="1"/>
</dbReference>
<dbReference type="OrthoDB" id="25002at2759"/>
<dbReference type="Gene3D" id="1.10.472.10">
    <property type="entry name" value="Cyclin-like"/>
    <property type="match status" value="1"/>
</dbReference>
<dbReference type="GO" id="GO:0006357">
    <property type="term" value="P:regulation of transcription by RNA polymerase II"/>
    <property type="evidence" value="ECO:0007669"/>
    <property type="project" value="InterPro"/>
</dbReference>
<protein>
    <submittedName>
        <fullName evidence="4">Cyclin-K</fullName>
    </submittedName>
</protein>
<sequence length="290" mass="33501">MPCWYYDREDLIHTPSFRDQIDTETETRYRREGARFLFDVSNKLKLRYDTCATAIVFFHRFYMSHSFKAFPRYVTASCCLMLAGKVEETPKKVRDIIKTAKSLLSDADFKQFGDDPKEEVMAYERVLLKTIKFDLQVSHPYHYLLQFVKRIKGKQVSPACRISLSVHSACENHLIRLVQPVVGMPTNTSRSIYIYIYKKIIYIYISAHICTQIMCLGNRGKVRKQQADGARHHGNPVHPSAADADTSYIRALRAPPMVGLESGFGHLPHTDYQRTVNQVKEAEHSFISRL</sequence>
<dbReference type="Pfam" id="PF00134">
    <property type="entry name" value="Cyclin_N"/>
    <property type="match status" value="1"/>
</dbReference>
<dbReference type="InterPro" id="IPR013763">
    <property type="entry name" value="Cyclin-like_dom"/>
</dbReference>
<dbReference type="AlphaFoldDB" id="A0A8E0S314"/>
<dbReference type="Proteomes" id="UP000728185">
    <property type="component" value="Unassembled WGS sequence"/>
</dbReference>
<dbReference type="InterPro" id="IPR043198">
    <property type="entry name" value="Cyclin/Ssn8"/>
</dbReference>
<dbReference type="CDD" id="cd20530">
    <property type="entry name" value="CYCLIN_CCNK_rpt1"/>
    <property type="match status" value="1"/>
</dbReference>
<comment type="similarity">
    <text evidence="2">Belongs to the cyclin family.</text>
</comment>
<dbReference type="EMBL" id="LUCM01001142">
    <property type="protein sequence ID" value="KAA0199426.1"/>
    <property type="molecule type" value="Genomic_DNA"/>
</dbReference>
<dbReference type="FunFam" id="1.10.472.10:FF:000021">
    <property type="entry name" value="Cyclin-K (Predicted)"/>
    <property type="match status" value="1"/>
</dbReference>
<keyword evidence="5" id="KW-1185">Reference proteome</keyword>
<dbReference type="InterPro" id="IPR036915">
    <property type="entry name" value="Cyclin-like_sf"/>
</dbReference>
<name>A0A8E0S314_9TREM</name>
<dbReference type="GO" id="GO:0016538">
    <property type="term" value="F:cyclin-dependent protein serine/threonine kinase regulator activity"/>
    <property type="evidence" value="ECO:0007669"/>
    <property type="project" value="InterPro"/>
</dbReference>
<evidence type="ECO:0000256" key="2">
    <source>
        <dbReference type="RuleBase" id="RU000383"/>
    </source>
</evidence>
<comment type="caution">
    <text evidence="4">The sequence shown here is derived from an EMBL/GenBank/DDBJ whole genome shotgun (WGS) entry which is preliminary data.</text>
</comment>
<keyword evidence="1 2" id="KW-0195">Cyclin</keyword>
<dbReference type="InterPro" id="IPR006671">
    <property type="entry name" value="Cyclin_N"/>
</dbReference>